<evidence type="ECO:0000256" key="2">
    <source>
        <dbReference type="PROSITE-ProRule" id="PRU00169"/>
    </source>
</evidence>
<dbReference type="RefSeq" id="WP_147871203.1">
    <property type="nucleotide sequence ID" value="NZ_CP036264.1"/>
</dbReference>
<dbReference type="EMBL" id="CP036264">
    <property type="protein sequence ID" value="QEG02236.1"/>
    <property type="molecule type" value="Genomic_DNA"/>
</dbReference>
<dbReference type="PANTHER" id="PTHR44591:SF3">
    <property type="entry name" value="RESPONSE REGULATORY DOMAIN-CONTAINING PROTEIN"/>
    <property type="match status" value="1"/>
</dbReference>
<dbReference type="AlphaFoldDB" id="A0A5B9MR40"/>
<dbReference type="GO" id="GO:0004673">
    <property type="term" value="F:protein histidine kinase activity"/>
    <property type="evidence" value="ECO:0007669"/>
    <property type="project" value="UniProtKB-EC"/>
</dbReference>
<dbReference type="GO" id="GO:0000160">
    <property type="term" value="P:phosphorelay signal transduction system"/>
    <property type="evidence" value="ECO:0007669"/>
    <property type="project" value="InterPro"/>
</dbReference>
<dbReference type="CDD" id="cd16936">
    <property type="entry name" value="HATPase_RsbW-like"/>
    <property type="match status" value="1"/>
</dbReference>
<feature type="region of interest" description="Disordered" evidence="3">
    <location>
        <begin position="284"/>
        <end position="304"/>
    </location>
</feature>
<dbReference type="PROSITE" id="PS50110">
    <property type="entry name" value="RESPONSE_REGULATORY"/>
    <property type="match status" value="1"/>
</dbReference>
<dbReference type="KEGG" id="smam:Mal15_63220"/>
<dbReference type="CDD" id="cd00156">
    <property type="entry name" value="REC"/>
    <property type="match status" value="1"/>
</dbReference>
<dbReference type="SMART" id="SM00448">
    <property type="entry name" value="REC"/>
    <property type="match status" value="1"/>
</dbReference>
<dbReference type="SUPFAM" id="SSF55874">
    <property type="entry name" value="ATPase domain of HSP90 chaperone/DNA topoisomerase II/histidine kinase"/>
    <property type="match status" value="1"/>
</dbReference>
<dbReference type="InterPro" id="IPR036890">
    <property type="entry name" value="HATPase_C_sf"/>
</dbReference>
<name>A0A5B9MR40_9BACT</name>
<feature type="domain" description="Response regulatory" evidence="4">
    <location>
        <begin position="3"/>
        <end position="117"/>
    </location>
</feature>
<feature type="compositionally biased region" description="Basic and acidic residues" evidence="3">
    <location>
        <begin position="284"/>
        <end position="295"/>
    </location>
</feature>
<dbReference type="Proteomes" id="UP000321353">
    <property type="component" value="Chromosome"/>
</dbReference>
<dbReference type="Gene3D" id="3.30.565.10">
    <property type="entry name" value="Histidine kinase-like ATPase, C-terminal domain"/>
    <property type="match status" value="1"/>
</dbReference>
<dbReference type="InterPro" id="IPR003594">
    <property type="entry name" value="HATPase_dom"/>
</dbReference>
<gene>
    <name evidence="5" type="primary">frzE_3</name>
    <name evidence="5" type="ORF">Mal15_63220</name>
</gene>
<dbReference type="InterPro" id="IPR001789">
    <property type="entry name" value="Sig_transdc_resp-reg_receiver"/>
</dbReference>
<organism evidence="5 6">
    <name type="scientific">Stieleria maiorica</name>
    <dbReference type="NCBI Taxonomy" id="2795974"/>
    <lineage>
        <taxon>Bacteria</taxon>
        <taxon>Pseudomonadati</taxon>
        <taxon>Planctomycetota</taxon>
        <taxon>Planctomycetia</taxon>
        <taxon>Pirellulales</taxon>
        <taxon>Pirellulaceae</taxon>
        <taxon>Stieleria</taxon>
    </lineage>
</organism>
<feature type="modified residue" description="4-aspartylphosphate" evidence="2">
    <location>
        <position position="52"/>
    </location>
</feature>
<evidence type="ECO:0000256" key="1">
    <source>
        <dbReference type="ARBA" id="ARBA00022553"/>
    </source>
</evidence>
<dbReference type="PANTHER" id="PTHR44591">
    <property type="entry name" value="STRESS RESPONSE REGULATOR PROTEIN 1"/>
    <property type="match status" value="1"/>
</dbReference>
<dbReference type="Pfam" id="PF13581">
    <property type="entry name" value="HATPase_c_2"/>
    <property type="match status" value="1"/>
</dbReference>
<dbReference type="InterPro" id="IPR011006">
    <property type="entry name" value="CheY-like_superfamily"/>
</dbReference>
<reference evidence="5 6" key="1">
    <citation type="submission" date="2019-02" db="EMBL/GenBank/DDBJ databases">
        <title>Planctomycetal bacteria perform biofilm scaping via a novel small molecule.</title>
        <authorList>
            <person name="Jeske O."/>
            <person name="Boedeker C."/>
            <person name="Wiegand S."/>
            <person name="Breitling P."/>
            <person name="Kallscheuer N."/>
            <person name="Jogler M."/>
            <person name="Rohde M."/>
            <person name="Petersen J."/>
            <person name="Medema M.H."/>
            <person name="Surup F."/>
            <person name="Jogler C."/>
        </authorList>
    </citation>
    <scope>NUCLEOTIDE SEQUENCE [LARGE SCALE GENOMIC DNA]</scope>
    <source>
        <strain evidence="5 6">Mal15</strain>
    </source>
</reference>
<keyword evidence="6" id="KW-1185">Reference proteome</keyword>
<accession>A0A5B9MR40</accession>
<evidence type="ECO:0000313" key="5">
    <source>
        <dbReference type="EMBL" id="QEG02236.1"/>
    </source>
</evidence>
<protein>
    <submittedName>
        <fullName evidence="5">Gliding motility regulatory protein</fullName>
        <ecNumber evidence="5">2.7.13.3</ecNumber>
    </submittedName>
</protein>
<sequence>MTTVLIVDDSAVCQRVAGACVQAAGCDVRYAADGCEALESVNAEKPDIVLTDLQMPKMDGLELVERLRDFYPQLPVILMTGFGSEEVAARALRAGASSYVPKENLSKGLSEALRTVMSVVHAIQEREKVLAFLEESESRFVLGYEPGGIQALVGYLHEQLKLLNYFDESTLVQLTTALSESITNAIDHGNLELDSDLREEDDGSYQALADQRIHEPPYRDRRVTINATLTQSEVKFVISDEGPGFDPTSLPDPTDPENLLKASGRGIMLIRTFLDEVTFSEKGNEVTLIKRRDTPENGDDDPES</sequence>
<dbReference type="InterPro" id="IPR050595">
    <property type="entry name" value="Bact_response_regulator"/>
</dbReference>
<evidence type="ECO:0000259" key="4">
    <source>
        <dbReference type="PROSITE" id="PS50110"/>
    </source>
</evidence>
<dbReference type="Pfam" id="PF00072">
    <property type="entry name" value="Response_reg"/>
    <property type="match status" value="1"/>
</dbReference>
<keyword evidence="1 2" id="KW-0597">Phosphoprotein</keyword>
<proteinExistence type="predicted"/>
<evidence type="ECO:0000256" key="3">
    <source>
        <dbReference type="SAM" id="MobiDB-lite"/>
    </source>
</evidence>
<dbReference type="Gene3D" id="3.40.50.2300">
    <property type="match status" value="1"/>
</dbReference>
<dbReference type="SUPFAM" id="SSF52172">
    <property type="entry name" value="CheY-like"/>
    <property type="match status" value="1"/>
</dbReference>
<keyword evidence="5" id="KW-0808">Transferase</keyword>
<evidence type="ECO:0000313" key="6">
    <source>
        <dbReference type="Proteomes" id="UP000321353"/>
    </source>
</evidence>
<dbReference type="EC" id="2.7.13.3" evidence="5"/>